<reference evidence="7 8" key="1">
    <citation type="submission" date="2017-12" db="EMBL/GenBank/DDBJ databases">
        <title>Hemimetabolous genomes reveal molecular basis of termite eusociality.</title>
        <authorList>
            <person name="Harrison M.C."/>
            <person name="Jongepier E."/>
            <person name="Robertson H.M."/>
            <person name="Arning N."/>
            <person name="Bitard-Feildel T."/>
            <person name="Chao H."/>
            <person name="Childers C.P."/>
            <person name="Dinh H."/>
            <person name="Doddapaneni H."/>
            <person name="Dugan S."/>
            <person name="Gowin J."/>
            <person name="Greiner C."/>
            <person name="Han Y."/>
            <person name="Hu H."/>
            <person name="Hughes D.S.T."/>
            <person name="Huylmans A.-K."/>
            <person name="Kemena C."/>
            <person name="Kremer L.P.M."/>
            <person name="Lee S.L."/>
            <person name="Lopez-Ezquerra A."/>
            <person name="Mallet L."/>
            <person name="Monroy-Kuhn J.M."/>
            <person name="Moser A."/>
            <person name="Murali S.C."/>
            <person name="Muzny D.M."/>
            <person name="Otani S."/>
            <person name="Piulachs M.-D."/>
            <person name="Poelchau M."/>
            <person name="Qu J."/>
            <person name="Schaub F."/>
            <person name="Wada-Katsumata A."/>
            <person name="Worley K.C."/>
            <person name="Xie Q."/>
            <person name="Ylla G."/>
            <person name="Poulsen M."/>
            <person name="Gibbs R.A."/>
            <person name="Schal C."/>
            <person name="Richards S."/>
            <person name="Belles X."/>
            <person name="Korb J."/>
            <person name="Bornberg-Bauer E."/>
        </authorList>
    </citation>
    <scope>NUCLEOTIDE SEQUENCE [LARGE SCALE GENOMIC DNA]</scope>
    <source>
        <tissue evidence="7">Whole body</tissue>
    </source>
</reference>
<evidence type="ECO:0000256" key="2">
    <source>
        <dbReference type="ARBA" id="ARBA00022487"/>
    </source>
</evidence>
<dbReference type="InterPro" id="IPR029058">
    <property type="entry name" value="AB_hydrolase_fold"/>
</dbReference>
<gene>
    <name evidence="7" type="primary">EST6_3</name>
    <name evidence="7" type="ORF">B7P43_G04377</name>
</gene>
<dbReference type="EMBL" id="NEVH01016291">
    <property type="protein sequence ID" value="PNF26190.1"/>
    <property type="molecule type" value="Genomic_DNA"/>
</dbReference>
<dbReference type="CDD" id="cd00312">
    <property type="entry name" value="Esterase_lipase"/>
    <property type="match status" value="1"/>
</dbReference>
<evidence type="ECO:0000256" key="5">
    <source>
        <dbReference type="SAM" id="SignalP"/>
    </source>
</evidence>
<keyword evidence="5" id="KW-0732">Signal</keyword>
<dbReference type="FunFam" id="3.40.50.1820:FF:000155">
    <property type="entry name" value="Carboxylic ester hydrolase"/>
    <property type="match status" value="1"/>
</dbReference>
<dbReference type="InParanoid" id="A0A2J7QC85"/>
<feature type="domain" description="Carboxylesterase type B" evidence="6">
    <location>
        <begin position="26"/>
        <end position="568"/>
    </location>
</feature>
<feature type="signal peptide" evidence="5">
    <location>
        <begin position="1"/>
        <end position="21"/>
    </location>
</feature>
<dbReference type="EMBL" id="NEVH01016291">
    <property type="protein sequence ID" value="PNF26191.1"/>
    <property type="molecule type" value="Genomic_DNA"/>
</dbReference>
<evidence type="ECO:0000259" key="6">
    <source>
        <dbReference type="Pfam" id="PF00135"/>
    </source>
</evidence>
<evidence type="ECO:0000256" key="1">
    <source>
        <dbReference type="ARBA" id="ARBA00005964"/>
    </source>
</evidence>
<dbReference type="EMBL" id="NEVH01016291">
    <property type="protein sequence ID" value="PNF26192.1"/>
    <property type="molecule type" value="Genomic_DNA"/>
</dbReference>
<sequence>MHRASSIVTTLLLILVGGARLDETIDPIVTTRQGNMRGTTMTSRNGRTFHAFLGIPYAAPPVGALRFKAPWPPHPWGDTLNATQDGPMCMQKDYLDPNPRVQGQEDCLYLNVYTPYLRPKEPLDVMVNIHGGGFFSGTGASYLWGPQYLLDKDIVLVTFNYRLGVLGFLSTGDNAAPGNFGLKDQVAALKWVQKNIAALGGNPNSVTIFGQSAGGASVHLQMLSPLSAGLFHRAISQSGTALNAWAWPTDSLFLARRQATYAGCDPDDDTAGIVKCLRKVDGEKLVDSGDNFKFWSIDPLDVFGPVVEEGAGAFLTANPFYIIQSGHYNHVPWMAGVVTDEGIVRGAAILSNDTLLEDLNRRLTLLGPRLLELSKSVVGSEDMVAYVWDRLVRFFLGNQTTITAENGRDFLNMFTDRSFIHGVHKSAQLHQKANHPNMFLYHFSYRGLYSFTPVFARTAKDFGVSHCDDLIYLFRLPLLFPDWPPEHPDIQMSETIIQLWTNFAKYGDPTPYTPQWTNAADSDNYGKAVNNALWDPVFPGKHLRYLKISAGPNLTMKQDWFKERMDFWDSLPLSENESHVTDPPYFLDLVYNFLVYLMK</sequence>
<keyword evidence="2" id="KW-0719">Serine esterase</keyword>
<organism evidence="7 8">
    <name type="scientific">Cryptotermes secundus</name>
    <dbReference type="NCBI Taxonomy" id="105785"/>
    <lineage>
        <taxon>Eukaryota</taxon>
        <taxon>Metazoa</taxon>
        <taxon>Ecdysozoa</taxon>
        <taxon>Arthropoda</taxon>
        <taxon>Hexapoda</taxon>
        <taxon>Insecta</taxon>
        <taxon>Pterygota</taxon>
        <taxon>Neoptera</taxon>
        <taxon>Polyneoptera</taxon>
        <taxon>Dictyoptera</taxon>
        <taxon>Blattodea</taxon>
        <taxon>Blattoidea</taxon>
        <taxon>Termitoidae</taxon>
        <taxon>Kalotermitidae</taxon>
        <taxon>Cryptotermitinae</taxon>
        <taxon>Cryptotermes</taxon>
    </lineage>
</organism>
<dbReference type="InterPro" id="IPR019819">
    <property type="entry name" value="Carboxylesterase_B_CS"/>
</dbReference>
<evidence type="ECO:0000256" key="3">
    <source>
        <dbReference type="ARBA" id="ARBA00022801"/>
    </source>
</evidence>
<keyword evidence="4" id="KW-0325">Glycoprotein</keyword>
<keyword evidence="8" id="KW-1185">Reference proteome</keyword>
<name>A0A2J7QC85_9NEOP</name>
<dbReference type="InterPro" id="IPR002018">
    <property type="entry name" value="CarbesteraseB"/>
</dbReference>
<dbReference type="GO" id="GO:0052689">
    <property type="term" value="F:carboxylic ester hydrolase activity"/>
    <property type="evidence" value="ECO:0007669"/>
    <property type="project" value="UniProtKB-KW"/>
</dbReference>
<evidence type="ECO:0000313" key="7">
    <source>
        <dbReference type="EMBL" id="PNF26191.1"/>
    </source>
</evidence>
<dbReference type="SUPFAM" id="SSF53474">
    <property type="entry name" value="alpha/beta-Hydrolases"/>
    <property type="match status" value="1"/>
</dbReference>
<proteinExistence type="inferred from homology"/>
<accession>A0A2J7QC85</accession>
<dbReference type="PANTHER" id="PTHR43142">
    <property type="entry name" value="CARBOXYLIC ESTER HYDROLASE"/>
    <property type="match status" value="1"/>
</dbReference>
<dbReference type="OrthoDB" id="19653at2759"/>
<dbReference type="Pfam" id="PF00135">
    <property type="entry name" value="COesterase"/>
    <property type="match status" value="1"/>
</dbReference>
<evidence type="ECO:0000313" key="8">
    <source>
        <dbReference type="Proteomes" id="UP000235965"/>
    </source>
</evidence>
<dbReference type="Gene3D" id="3.40.50.1820">
    <property type="entry name" value="alpha/beta hydrolase"/>
    <property type="match status" value="1"/>
</dbReference>
<dbReference type="PANTHER" id="PTHR43142:SF1">
    <property type="entry name" value="CARBOXYLIC ESTER HYDROLASE"/>
    <property type="match status" value="1"/>
</dbReference>
<dbReference type="PROSITE" id="PS00941">
    <property type="entry name" value="CARBOXYLESTERASE_B_2"/>
    <property type="match status" value="1"/>
</dbReference>
<protein>
    <submittedName>
        <fullName evidence="7">Venom carboxylesterase-6</fullName>
    </submittedName>
</protein>
<dbReference type="AlphaFoldDB" id="A0A2J7QC85"/>
<evidence type="ECO:0000256" key="4">
    <source>
        <dbReference type="ARBA" id="ARBA00023180"/>
    </source>
</evidence>
<dbReference type="STRING" id="105785.A0A2J7QC85"/>
<dbReference type="FunCoup" id="A0A2J7QC85">
    <property type="interactions" value="36"/>
</dbReference>
<dbReference type="Proteomes" id="UP000235965">
    <property type="component" value="Unassembled WGS sequence"/>
</dbReference>
<dbReference type="EMBL" id="NEVH01016291">
    <property type="protein sequence ID" value="PNF26189.1"/>
    <property type="molecule type" value="Genomic_DNA"/>
</dbReference>
<comment type="similarity">
    <text evidence="1">Belongs to the type-B carboxylesterase/lipase family.</text>
</comment>
<comment type="caution">
    <text evidence="7">The sequence shown here is derived from an EMBL/GenBank/DDBJ whole genome shotgun (WGS) entry which is preliminary data.</text>
</comment>
<keyword evidence="3" id="KW-0378">Hydrolase</keyword>
<feature type="chain" id="PRO_5014559381" evidence="5">
    <location>
        <begin position="22"/>
        <end position="599"/>
    </location>
</feature>